<dbReference type="RefSeq" id="XP_001744624.1">
    <property type="nucleotide sequence ID" value="XM_001744572.1"/>
</dbReference>
<dbReference type="KEGG" id="mbr:MONBRDRAFT_36476"/>
<reference evidence="2 3" key="1">
    <citation type="journal article" date="2008" name="Nature">
        <title>The genome of the choanoflagellate Monosiga brevicollis and the origin of metazoans.</title>
        <authorList>
            <consortium name="JGI Sequencing"/>
            <person name="King N."/>
            <person name="Westbrook M.J."/>
            <person name="Young S.L."/>
            <person name="Kuo A."/>
            <person name="Abedin M."/>
            <person name="Chapman J."/>
            <person name="Fairclough S."/>
            <person name="Hellsten U."/>
            <person name="Isogai Y."/>
            <person name="Letunic I."/>
            <person name="Marr M."/>
            <person name="Pincus D."/>
            <person name="Putnam N."/>
            <person name="Rokas A."/>
            <person name="Wright K.J."/>
            <person name="Zuzow R."/>
            <person name="Dirks W."/>
            <person name="Good M."/>
            <person name="Goodstein D."/>
            <person name="Lemons D."/>
            <person name="Li W."/>
            <person name="Lyons J.B."/>
            <person name="Morris A."/>
            <person name="Nichols S."/>
            <person name="Richter D.J."/>
            <person name="Salamov A."/>
            <person name="Bork P."/>
            <person name="Lim W.A."/>
            <person name="Manning G."/>
            <person name="Miller W.T."/>
            <person name="McGinnis W."/>
            <person name="Shapiro H."/>
            <person name="Tjian R."/>
            <person name="Grigoriev I.V."/>
            <person name="Rokhsar D."/>
        </authorList>
    </citation>
    <scope>NUCLEOTIDE SEQUENCE [LARGE SCALE GENOMIC DNA]</scope>
    <source>
        <strain evidence="3">MX1 / ATCC 50154</strain>
    </source>
</reference>
<feature type="region of interest" description="Disordered" evidence="1">
    <location>
        <begin position="46"/>
        <end position="75"/>
    </location>
</feature>
<feature type="region of interest" description="Disordered" evidence="1">
    <location>
        <begin position="92"/>
        <end position="112"/>
    </location>
</feature>
<dbReference type="Proteomes" id="UP000001357">
    <property type="component" value="Unassembled WGS sequence"/>
</dbReference>
<keyword evidence="3" id="KW-1185">Reference proteome</keyword>
<dbReference type="InParanoid" id="A9UVF8"/>
<accession>A9UVF8</accession>
<evidence type="ECO:0000313" key="2">
    <source>
        <dbReference type="EMBL" id="EDQ90573.1"/>
    </source>
</evidence>
<dbReference type="EMBL" id="CH991547">
    <property type="protein sequence ID" value="EDQ90573.1"/>
    <property type="molecule type" value="Genomic_DNA"/>
</dbReference>
<evidence type="ECO:0000256" key="1">
    <source>
        <dbReference type="SAM" id="MobiDB-lite"/>
    </source>
</evidence>
<dbReference type="GeneID" id="5889705"/>
<evidence type="ECO:0000313" key="3">
    <source>
        <dbReference type="Proteomes" id="UP000001357"/>
    </source>
</evidence>
<organism evidence="2 3">
    <name type="scientific">Monosiga brevicollis</name>
    <name type="common">Choanoflagellate</name>
    <dbReference type="NCBI Taxonomy" id="81824"/>
    <lineage>
        <taxon>Eukaryota</taxon>
        <taxon>Choanoflagellata</taxon>
        <taxon>Craspedida</taxon>
        <taxon>Salpingoecidae</taxon>
        <taxon>Monosiga</taxon>
    </lineage>
</organism>
<gene>
    <name evidence="2" type="ORF">MONBRDRAFT_36476</name>
</gene>
<protein>
    <submittedName>
        <fullName evidence="2">Uncharacterized protein</fullName>
    </submittedName>
</protein>
<proteinExistence type="predicted"/>
<sequence length="137" mass="15186">MSTIQGPAVGQRTPAPLIESRLVIREPAIKQPTAINLDFIRSGEQFARSRAMPNTTPETMDQLAPPTSRPRSDSQRLQSFYEKTLLAVAEATRRRTKSEADSYLPARPSPVTPMTPVSVVNLDFLRSGRQFLQPPLA</sequence>
<name>A9UVF8_MONBE</name>
<dbReference type="AlphaFoldDB" id="A9UVF8"/>